<keyword evidence="2" id="KW-1185">Reference proteome</keyword>
<proteinExistence type="predicted"/>
<accession>A0ABP9FIK1</accession>
<dbReference type="Proteomes" id="UP001499988">
    <property type="component" value="Unassembled WGS sequence"/>
</dbReference>
<dbReference type="EMBL" id="BAABJZ010000100">
    <property type="protein sequence ID" value="GAA4898622.1"/>
    <property type="molecule type" value="Genomic_DNA"/>
</dbReference>
<organism evidence="1 2">
    <name type="scientific">Ferrimonas pelagia</name>
    <dbReference type="NCBI Taxonomy" id="1177826"/>
    <lineage>
        <taxon>Bacteria</taxon>
        <taxon>Pseudomonadati</taxon>
        <taxon>Pseudomonadota</taxon>
        <taxon>Gammaproteobacteria</taxon>
        <taxon>Alteromonadales</taxon>
        <taxon>Ferrimonadaceae</taxon>
        <taxon>Ferrimonas</taxon>
    </lineage>
</organism>
<dbReference type="InterPro" id="IPR025731">
    <property type="entry name" value="YecR-like"/>
</dbReference>
<sequence>MLFDVNQTDGKVEIAYTLGVLEVPLIEEGQDHALAAQQCLDWGYQTAEPFKITERRCQRFSSDGSCSTQLIIRRYQCHK</sequence>
<name>A0ABP9FIK1_9GAMM</name>
<dbReference type="Pfam" id="PF13992">
    <property type="entry name" value="YecR"/>
    <property type="match status" value="1"/>
</dbReference>
<protein>
    <submittedName>
        <fullName evidence="1">Uncharacterized protein</fullName>
    </submittedName>
</protein>
<evidence type="ECO:0000313" key="1">
    <source>
        <dbReference type="EMBL" id="GAA4898622.1"/>
    </source>
</evidence>
<reference evidence="2" key="1">
    <citation type="journal article" date="2019" name="Int. J. Syst. Evol. Microbiol.">
        <title>The Global Catalogue of Microorganisms (GCM) 10K type strain sequencing project: providing services to taxonomists for standard genome sequencing and annotation.</title>
        <authorList>
            <consortium name="The Broad Institute Genomics Platform"/>
            <consortium name="The Broad Institute Genome Sequencing Center for Infectious Disease"/>
            <person name="Wu L."/>
            <person name="Ma J."/>
        </authorList>
    </citation>
    <scope>NUCLEOTIDE SEQUENCE [LARGE SCALE GENOMIC DNA]</scope>
    <source>
        <strain evidence="2">JCM 18401</strain>
    </source>
</reference>
<gene>
    <name evidence="1" type="ORF">GCM10023333_35050</name>
</gene>
<comment type="caution">
    <text evidence="1">The sequence shown here is derived from an EMBL/GenBank/DDBJ whole genome shotgun (WGS) entry which is preliminary data.</text>
</comment>
<evidence type="ECO:0000313" key="2">
    <source>
        <dbReference type="Proteomes" id="UP001499988"/>
    </source>
</evidence>